<feature type="compositionally biased region" description="Polar residues" evidence="13">
    <location>
        <begin position="225"/>
        <end position="246"/>
    </location>
</feature>
<name>Q52QS4_9POTV</name>
<keyword evidence="5" id="KW-0167">Capsid protein</keyword>
<evidence type="ECO:0000256" key="6">
    <source>
        <dbReference type="ARBA" id="ARBA00022679"/>
    </source>
</evidence>
<evidence type="ECO:0000256" key="8">
    <source>
        <dbReference type="ARBA" id="ARBA00022741"/>
    </source>
</evidence>
<dbReference type="GO" id="GO:0000166">
    <property type="term" value="F:nucleotide binding"/>
    <property type="evidence" value="ECO:0007669"/>
    <property type="project" value="UniProtKB-KW"/>
</dbReference>
<dbReference type="GO" id="GO:0019028">
    <property type="term" value="C:viral capsid"/>
    <property type="evidence" value="ECO:0007669"/>
    <property type="project" value="UniProtKB-KW"/>
</dbReference>
<evidence type="ECO:0000256" key="11">
    <source>
        <dbReference type="ARBA" id="ARBA00029405"/>
    </source>
</evidence>
<keyword evidence="7" id="KW-0548">Nucleotidyltransferase</keyword>
<keyword evidence="6" id="KW-0808">Transferase</keyword>
<proteinExistence type="inferred from homology"/>
<feature type="non-terminal residue" evidence="15">
    <location>
        <position position="1"/>
    </location>
</feature>
<comment type="subcellular location">
    <subcellularLocation>
        <location evidence="1">Virion</location>
    </subcellularLocation>
</comment>
<dbReference type="Pfam" id="PF00680">
    <property type="entry name" value="RdRP_1"/>
    <property type="match status" value="1"/>
</dbReference>
<evidence type="ECO:0000256" key="1">
    <source>
        <dbReference type="ARBA" id="ARBA00004328"/>
    </source>
</evidence>
<dbReference type="InterPro" id="IPR043128">
    <property type="entry name" value="Rev_trsase/Diguanyl_cyclase"/>
</dbReference>
<dbReference type="GO" id="GO:0003723">
    <property type="term" value="F:RNA binding"/>
    <property type="evidence" value="ECO:0007669"/>
    <property type="project" value="InterPro"/>
</dbReference>
<feature type="domain" description="RdRp catalytic" evidence="14">
    <location>
        <begin position="1"/>
        <end position="53"/>
    </location>
</feature>
<comment type="similarity">
    <text evidence="2 12">Belongs to the potyviridae genome polyprotein family.</text>
</comment>
<evidence type="ECO:0000256" key="12">
    <source>
        <dbReference type="RuleBase" id="RU003351"/>
    </source>
</evidence>
<dbReference type="GO" id="GO:0006351">
    <property type="term" value="P:DNA-templated transcription"/>
    <property type="evidence" value="ECO:0007669"/>
    <property type="project" value="InterPro"/>
</dbReference>
<keyword evidence="9" id="KW-0946">Virion</keyword>
<evidence type="ECO:0000256" key="9">
    <source>
        <dbReference type="ARBA" id="ARBA00022844"/>
    </source>
</evidence>
<dbReference type="EMBL" id="AY974328">
    <property type="protein sequence ID" value="AAX84695.1"/>
    <property type="molecule type" value="Genomic_RNA"/>
</dbReference>
<protein>
    <recommendedName>
        <fullName evidence="3">Genome polyprotein</fullName>
    </recommendedName>
</protein>
<feature type="compositionally biased region" description="Basic and acidic residues" evidence="13">
    <location>
        <begin position="214"/>
        <end position="224"/>
    </location>
</feature>
<evidence type="ECO:0000256" key="2">
    <source>
        <dbReference type="ARBA" id="ARBA00006064"/>
    </source>
</evidence>
<dbReference type="Pfam" id="PF00767">
    <property type="entry name" value="Poty_coat"/>
    <property type="match status" value="1"/>
</dbReference>
<keyword evidence="4" id="KW-0696">RNA-directed RNA polymerase</keyword>
<sequence>STVVDNTLMVIIAMKYSLSKSGLPHELHKEICKFFVNGDDLLIGVDPKYEYILDGMSQNFLELGLKYTFDSRTRDKGDLWFMSHKGIKVDDIWIPKLEPERIVSILEWDRATEPVHRLNAICAAMIEAWGYPELLHEIRKFYQWLLAQEPYATLASEGKAPYIAEAALRKLYMDTDVEDTELLSYLRAIFEHEDDIDDTTVFHQASTGTIDAGADAKKKKEVENARQQSTDGANQGSVSNTEATAETNRDRDINTGTAGNKGIPRLKSLTSKMYVPKYKGKAAMDLAQLLDYKPDQVELSNTRATRAQYDAWYEGVRTDYGIDDSAMQIIMNGLMVWCIENGTSPNINGMWVMMDGEEQVEYPIKPLIDHAKPTFRQIMAHFSNVAEAYIEMRNQRESYMPRYGLQRNLTDRSLARYAFDFYEITSKTPNRAREAHIQMKAAALRGSSNRMFGLDGNVGTTEEDTERHTTEDVSRNMHSLLGVRNM</sequence>
<evidence type="ECO:0000259" key="14">
    <source>
        <dbReference type="PROSITE" id="PS50507"/>
    </source>
</evidence>
<evidence type="ECO:0000256" key="5">
    <source>
        <dbReference type="ARBA" id="ARBA00022561"/>
    </source>
</evidence>
<dbReference type="InterPro" id="IPR007094">
    <property type="entry name" value="RNA-dir_pol_PSvirus"/>
</dbReference>
<dbReference type="InterPro" id="IPR001205">
    <property type="entry name" value="RNA-dir_pol_C"/>
</dbReference>
<dbReference type="InterPro" id="IPR043502">
    <property type="entry name" value="DNA/RNA_pol_sf"/>
</dbReference>
<feature type="region of interest" description="Disordered" evidence="13">
    <location>
        <begin position="212"/>
        <end position="261"/>
    </location>
</feature>
<dbReference type="InterPro" id="IPR001592">
    <property type="entry name" value="Poty_coat"/>
</dbReference>
<accession>Q52QS4</accession>
<evidence type="ECO:0000256" key="3">
    <source>
        <dbReference type="ARBA" id="ARBA00020107"/>
    </source>
</evidence>
<dbReference type="PROSITE" id="PS50507">
    <property type="entry name" value="RDRP_SSRNA_POS"/>
    <property type="match status" value="1"/>
</dbReference>
<keyword evidence="10" id="KW-0693">Viral RNA replication</keyword>
<evidence type="ECO:0000256" key="10">
    <source>
        <dbReference type="ARBA" id="ARBA00022953"/>
    </source>
</evidence>
<organism evidence="15">
    <name type="scientific">Omphalodes virus Y</name>
    <dbReference type="NCBI Taxonomy" id="322836"/>
    <lineage>
        <taxon>Viruses</taxon>
        <taxon>Riboviria</taxon>
        <taxon>Orthornavirae</taxon>
        <taxon>Pisuviricota</taxon>
        <taxon>Stelpaviricetes</taxon>
        <taxon>Patatavirales</taxon>
        <taxon>Potyviridae</taxon>
        <taxon>Potyvirus</taxon>
    </lineage>
</organism>
<evidence type="ECO:0000256" key="4">
    <source>
        <dbReference type="ARBA" id="ARBA00022484"/>
    </source>
</evidence>
<dbReference type="GO" id="GO:0039694">
    <property type="term" value="P:viral RNA genome replication"/>
    <property type="evidence" value="ECO:0007669"/>
    <property type="project" value="InterPro"/>
</dbReference>
<reference evidence="15" key="1">
    <citation type="submission" date="2005-03" db="EMBL/GenBank/DDBJ databases">
        <title>Detection and Characterization of a New Potyvirus Infecting Omphalodes.</title>
        <authorList>
            <person name="Jordan R.L."/>
            <person name="Guaragna M.A."/>
        </authorList>
    </citation>
    <scope>NUCLEOTIDE SEQUENCE</scope>
</reference>
<evidence type="ECO:0000256" key="13">
    <source>
        <dbReference type="SAM" id="MobiDB-lite"/>
    </source>
</evidence>
<dbReference type="GO" id="GO:0003968">
    <property type="term" value="F:RNA-directed RNA polymerase activity"/>
    <property type="evidence" value="ECO:0007669"/>
    <property type="project" value="UniProtKB-KW"/>
</dbReference>
<dbReference type="SUPFAM" id="SSF56672">
    <property type="entry name" value="DNA/RNA polymerases"/>
    <property type="match status" value="1"/>
</dbReference>
<evidence type="ECO:0000256" key="7">
    <source>
        <dbReference type="ARBA" id="ARBA00022695"/>
    </source>
</evidence>
<dbReference type="Gene3D" id="3.30.70.270">
    <property type="match status" value="1"/>
</dbReference>
<comment type="function">
    <text evidence="11">Involved in aphid transmission, cell-to-cell and systemis movement, encapsidation of the viral RNA and in the regulation of viral RNA amplification.</text>
</comment>
<evidence type="ECO:0000313" key="15">
    <source>
        <dbReference type="EMBL" id="AAX84695.1"/>
    </source>
</evidence>
<keyword evidence="8" id="KW-0547">Nucleotide-binding</keyword>